<sequence>MIGKVCLSAFIALMALGATCEDATRLNTRTIARCIDPRKIDFQKKIDTLCETFSSVAELANPVEHYERRHMSSSPGTPVTHPWVQTVSTSSPSSGAKVINIF</sequence>
<feature type="chain" id="PRO_5030135619" evidence="1">
    <location>
        <begin position="21"/>
        <end position="102"/>
    </location>
</feature>
<evidence type="ECO:0000256" key="1">
    <source>
        <dbReference type="SAM" id="SignalP"/>
    </source>
</evidence>
<feature type="signal peptide" evidence="1">
    <location>
        <begin position="1"/>
        <end position="20"/>
    </location>
</feature>
<dbReference type="EMBL" id="VOSK01000172">
    <property type="protein sequence ID" value="MPR28791.1"/>
    <property type="molecule type" value="Genomic_DNA"/>
</dbReference>
<keyword evidence="3" id="KW-1185">Reference proteome</keyword>
<evidence type="ECO:0000313" key="2">
    <source>
        <dbReference type="EMBL" id="MPR28791.1"/>
    </source>
</evidence>
<dbReference type="Proteomes" id="UP000403266">
    <property type="component" value="Unassembled WGS sequence"/>
</dbReference>
<dbReference type="OrthoDB" id="10009804at2"/>
<protein>
    <submittedName>
        <fullName evidence="2">Uncharacterized protein</fullName>
    </submittedName>
</protein>
<accession>A0A5N7MP36</accession>
<organism evidence="2 3">
    <name type="scientific">Microvirga tunisiensis</name>
    <dbReference type="NCBI Taxonomy" id="2108360"/>
    <lineage>
        <taxon>Bacteria</taxon>
        <taxon>Pseudomonadati</taxon>
        <taxon>Pseudomonadota</taxon>
        <taxon>Alphaproteobacteria</taxon>
        <taxon>Hyphomicrobiales</taxon>
        <taxon>Methylobacteriaceae</taxon>
        <taxon>Microvirga</taxon>
    </lineage>
</organism>
<name>A0A5N7MP36_9HYPH</name>
<reference evidence="2 3" key="1">
    <citation type="journal article" date="2019" name="Syst. Appl. Microbiol.">
        <title>Microvirga tunisiensis sp. nov., a root nodule symbiotic bacterium isolated from Lupinus micranthus and L. luteus grown in Northern Tunisia.</title>
        <authorList>
            <person name="Msaddak A."/>
            <person name="Rejili M."/>
            <person name="Duran D."/>
            <person name="Mars M."/>
            <person name="Palacios J.M."/>
            <person name="Ruiz-Argueso T."/>
            <person name="Rey L."/>
            <person name="Imperial J."/>
        </authorList>
    </citation>
    <scope>NUCLEOTIDE SEQUENCE [LARGE SCALE GENOMIC DNA]</scope>
    <source>
        <strain evidence="2 3">Lmie10</strain>
    </source>
</reference>
<gene>
    <name evidence="2" type="ORF">FS320_27555</name>
</gene>
<keyword evidence="1" id="KW-0732">Signal</keyword>
<proteinExistence type="predicted"/>
<comment type="caution">
    <text evidence="2">The sequence shown here is derived from an EMBL/GenBank/DDBJ whole genome shotgun (WGS) entry which is preliminary data.</text>
</comment>
<dbReference type="AlphaFoldDB" id="A0A5N7MP36"/>
<evidence type="ECO:0000313" key="3">
    <source>
        <dbReference type="Proteomes" id="UP000403266"/>
    </source>
</evidence>
<dbReference type="RefSeq" id="WP_152715350.1">
    <property type="nucleotide sequence ID" value="NZ_VOSJ01000089.1"/>
</dbReference>